<sequence>MSSSLPPPASIPAAVHSHSRSHSGSHILFHSSDDIDSDGDSVLHLDGDSPIHFHPDDHHESLSGPTYVNLHYAKNNPPPPAVSFEQRVGNPAQLLSTVHSQQELEGGKGRRRIPDLEEDELEVIKEAYGDQKTLNSTSAVAVPEYASKGTPVLENEGPPNPETKGTPFPDSKGPLVPESKETIVAESKGTPLAEIKKVPVPNEEVFGSPVEGSRNLPRLKEDDKDVIEKSVVGATVQKPLEERRNHVVPQKYHDVSNVAIEIRIQFDRAAESTKELARMLEVGKRPYNRKNSACAESSRMMCVIPMSKDEDLDYEEDKVMSTGNLSSTLQKLYIWERKLLNEVKVEGKIRLLHDRNSEKLQLLDKKGAETHKIEAAQKLIRKLSTRIRLEIQFVSSISAKLNVLRDQEFWPQIDELIRGLVGMWKVMFECHQIQVQAISEANYLDSIASGAKLSDAHANAMLQLELHLLRWMGNFSSWINLQRNFVKSLNGWLVLCLHYEPEVTADGTPPYSPGRIGAPPLFLIFNSWSQALDRISEKEVLDAMQAFALSLQLLWQQNDVELRQKMILDGETDRLQKTREREAQLLSREMNALNKKLVVTSTLVDLPLSQPAKTNSLQSSLKQVFEAMENFTFKSLKACEDLRARAEQEKASMKE</sequence>
<feature type="region of interest" description="Disordered" evidence="1">
    <location>
        <begin position="1"/>
        <end position="65"/>
    </location>
</feature>
<evidence type="ECO:0000259" key="2">
    <source>
        <dbReference type="Pfam" id="PF04782"/>
    </source>
</evidence>
<evidence type="ECO:0000256" key="1">
    <source>
        <dbReference type="SAM" id="MobiDB-lite"/>
    </source>
</evidence>
<dbReference type="AlphaFoldDB" id="A0A835RV10"/>
<gene>
    <name evidence="3" type="ORF">HPP92_003507</name>
</gene>
<accession>A0A835RV10</accession>
<dbReference type="EMBL" id="JADCNL010000001">
    <property type="protein sequence ID" value="KAG0498816.1"/>
    <property type="molecule type" value="Genomic_DNA"/>
</dbReference>
<feature type="compositionally biased region" description="Pro residues" evidence="1">
    <location>
        <begin position="1"/>
        <end position="10"/>
    </location>
</feature>
<organism evidence="3 4">
    <name type="scientific">Vanilla planifolia</name>
    <name type="common">Vanilla</name>
    <dbReference type="NCBI Taxonomy" id="51239"/>
    <lineage>
        <taxon>Eukaryota</taxon>
        <taxon>Viridiplantae</taxon>
        <taxon>Streptophyta</taxon>
        <taxon>Embryophyta</taxon>
        <taxon>Tracheophyta</taxon>
        <taxon>Spermatophyta</taxon>
        <taxon>Magnoliopsida</taxon>
        <taxon>Liliopsida</taxon>
        <taxon>Asparagales</taxon>
        <taxon>Orchidaceae</taxon>
        <taxon>Vanilloideae</taxon>
        <taxon>Vanilleae</taxon>
        <taxon>Vanilla</taxon>
    </lineage>
</organism>
<evidence type="ECO:0000313" key="4">
    <source>
        <dbReference type="Proteomes" id="UP000636800"/>
    </source>
</evidence>
<dbReference type="OrthoDB" id="1885692at2759"/>
<dbReference type="Proteomes" id="UP000636800">
    <property type="component" value="Chromosome 1"/>
</dbReference>
<dbReference type="PANTHER" id="PTHR21450">
    <property type="entry name" value="PROTEIN ALTERED PHOSPHATE STARVATION RESPONSE 1"/>
    <property type="match status" value="1"/>
</dbReference>
<dbReference type="Pfam" id="PF04782">
    <property type="entry name" value="DUF632"/>
    <property type="match status" value="1"/>
</dbReference>
<feature type="domain" description="DUF632" evidence="2">
    <location>
        <begin position="257"/>
        <end position="551"/>
    </location>
</feature>
<dbReference type="PANTHER" id="PTHR21450:SF41">
    <property type="entry name" value="RNA POLYMERASE SUBUNIT BETA, PUTATIVE (DUF630 AND DUF632)-RELATED"/>
    <property type="match status" value="1"/>
</dbReference>
<comment type="caution">
    <text evidence="3">The sequence shown here is derived from an EMBL/GenBank/DDBJ whole genome shotgun (WGS) entry which is preliminary data.</text>
</comment>
<proteinExistence type="predicted"/>
<dbReference type="InterPro" id="IPR006867">
    <property type="entry name" value="DUF632"/>
</dbReference>
<feature type="compositionally biased region" description="Basic and acidic residues" evidence="1">
    <location>
        <begin position="41"/>
        <end position="61"/>
    </location>
</feature>
<feature type="region of interest" description="Disordered" evidence="1">
    <location>
        <begin position="149"/>
        <end position="176"/>
    </location>
</feature>
<reference evidence="3 4" key="1">
    <citation type="journal article" date="2020" name="Nat. Food">
        <title>A phased Vanilla planifolia genome enables genetic improvement of flavour and production.</title>
        <authorList>
            <person name="Hasing T."/>
            <person name="Tang H."/>
            <person name="Brym M."/>
            <person name="Khazi F."/>
            <person name="Huang T."/>
            <person name="Chambers A.H."/>
        </authorList>
    </citation>
    <scope>NUCLEOTIDE SEQUENCE [LARGE SCALE GENOMIC DNA]</scope>
    <source>
        <tissue evidence="3">Leaf</tissue>
    </source>
</reference>
<evidence type="ECO:0000313" key="3">
    <source>
        <dbReference type="EMBL" id="KAG0498816.1"/>
    </source>
</evidence>
<keyword evidence="4" id="KW-1185">Reference proteome</keyword>
<protein>
    <recommendedName>
        <fullName evidence="2">DUF632 domain-containing protein</fullName>
    </recommendedName>
</protein>
<name>A0A835RV10_VANPL</name>